<proteinExistence type="predicted"/>
<evidence type="ECO:0000313" key="2">
    <source>
        <dbReference type="Proteomes" id="UP000886998"/>
    </source>
</evidence>
<name>A0A8X6XR03_9ARAC</name>
<evidence type="ECO:0000313" key="1">
    <source>
        <dbReference type="EMBL" id="GFY57711.1"/>
    </source>
</evidence>
<organism evidence="1 2">
    <name type="scientific">Trichonephila inaurata madagascariensis</name>
    <dbReference type="NCBI Taxonomy" id="2747483"/>
    <lineage>
        <taxon>Eukaryota</taxon>
        <taxon>Metazoa</taxon>
        <taxon>Ecdysozoa</taxon>
        <taxon>Arthropoda</taxon>
        <taxon>Chelicerata</taxon>
        <taxon>Arachnida</taxon>
        <taxon>Araneae</taxon>
        <taxon>Araneomorphae</taxon>
        <taxon>Entelegynae</taxon>
        <taxon>Araneoidea</taxon>
        <taxon>Nephilidae</taxon>
        <taxon>Trichonephila</taxon>
        <taxon>Trichonephila inaurata</taxon>
    </lineage>
</organism>
<dbReference type="EMBL" id="BMAV01011687">
    <property type="protein sequence ID" value="GFY57711.1"/>
    <property type="molecule type" value="Genomic_DNA"/>
</dbReference>
<keyword evidence="2" id="KW-1185">Reference proteome</keyword>
<protein>
    <submittedName>
        <fullName evidence="1">Uncharacterized protein</fullName>
    </submittedName>
</protein>
<gene>
    <name evidence="1" type="primary">AVEN_142353_1</name>
    <name evidence="1" type="ORF">TNIN_403801</name>
</gene>
<sequence length="104" mass="12352">MVRQLYSSNIGWPHQDKLTSSGENTINKTIVPAEKVLLPTLHVKLRQFVKFVKSQSKDEKFFRYLCSKFPKLSETKLRERVFSLLDVRKLLFHLLLESMEEKRK</sequence>
<comment type="caution">
    <text evidence="1">The sequence shown here is derived from an EMBL/GenBank/DDBJ whole genome shotgun (WGS) entry which is preliminary data.</text>
</comment>
<dbReference type="OrthoDB" id="7999790at2759"/>
<accession>A0A8X6XR03</accession>
<dbReference type="Proteomes" id="UP000886998">
    <property type="component" value="Unassembled WGS sequence"/>
</dbReference>
<reference evidence="1" key="1">
    <citation type="submission" date="2020-08" db="EMBL/GenBank/DDBJ databases">
        <title>Multicomponent nature underlies the extraordinary mechanical properties of spider dragline silk.</title>
        <authorList>
            <person name="Kono N."/>
            <person name="Nakamura H."/>
            <person name="Mori M."/>
            <person name="Yoshida Y."/>
            <person name="Ohtoshi R."/>
            <person name="Malay A.D."/>
            <person name="Moran D.A.P."/>
            <person name="Tomita M."/>
            <person name="Numata K."/>
            <person name="Arakawa K."/>
        </authorList>
    </citation>
    <scope>NUCLEOTIDE SEQUENCE</scope>
</reference>
<dbReference type="AlphaFoldDB" id="A0A8X6XR03"/>